<comment type="caution">
    <text evidence="2">The sequence shown here is derived from an EMBL/GenBank/DDBJ whole genome shotgun (WGS) entry which is preliminary data.</text>
</comment>
<dbReference type="Proteomes" id="UP001589535">
    <property type="component" value="Unassembled WGS sequence"/>
</dbReference>
<evidence type="ECO:0000313" key="2">
    <source>
        <dbReference type="EMBL" id="MFB9687265.1"/>
    </source>
</evidence>
<sequence length="174" mass="18513">MALRSMLASDWALEVDTAASGATAPQWTPVRGLSNFSESTDDNTEDDSTNDAPGWGADVITQRKWKIEAEGKRKRDTSASTYTPDPGQEFIRKAARKVGFSADVHVRWYRRDGSPDASEGYAQVSEFTKGGETTDLEPFNFTLLGQGEPLEIANPVTAPPAGGAAAAATTSGGK</sequence>
<keyword evidence="3" id="KW-1185">Reference proteome</keyword>
<gene>
    <name evidence="2" type="ORF">ACFFTO_24050</name>
</gene>
<dbReference type="NCBIfam" id="NF047353">
    <property type="entry name" value="tube_lmo2291"/>
    <property type="match status" value="1"/>
</dbReference>
<evidence type="ECO:0000313" key="3">
    <source>
        <dbReference type="Proteomes" id="UP001589535"/>
    </source>
</evidence>
<name>A0ABV5UA49_9PSEU</name>
<feature type="region of interest" description="Disordered" evidence="1">
    <location>
        <begin position="19"/>
        <end position="88"/>
    </location>
</feature>
<accession>A0ABV5UA49</accession>
<evidence type="ECO:0000256" key="1">
    <source>
        <dbReference type="SAM" id="MobiDB-lite"/>
    </source>
</evidence>
<dbReference type="EMBL" id="JBHMBK010000018">
    <property type="protein sequence ID" value="MFB9687265.1"/>
    <property type="molecule type" value="Genomic_DNA"/>
</dbReference>
<proteinExistence type="predicted"/>
<feature type="compositionally biased region" description="Basic and acidic residues" evidence="1">
    <location>
        <begin position="65"/>
        <end position="77"/>
    </location>
</feature>
<reference evidence="2 3" key="1">
    <citation type="submission" date="2024-09" db="EMBL/GenBank/DDBJ databases">
        <authorList>
            <person name="Sun Q."/>
            <person name="Mori K."/>
        </authorList>
    </citation>
    <scope>NUCLEOTIDE SEQUENCE [LARGE SCALE GENOMIC DNA]</scope>
    <source>
        <strain evidence="2 3">JCM 13852</strain>
    </source>
</reference>
<feature type="compositionally biased region" description="Acidic residues" evidence="1">
    <location>
        <begin position="39"/>
        <end position="49"/>
    </location>
</feature>
<organism evidence="2 3">
    <name type="scientific">Amycolatopsis plumensis</name>
    <dbReference type="NCBI Taxonomy" id="236508"/>
    <lineage>
        <taxon>Bacteria</taxon>
        <taxon>Bacillati</taxon>
        <taxon>Actinomycetota</taxon>
        <taxon>Actinomycetes</taxon>
        <taxon>Pseudonocardiales</taxon>
        <taxon>Pseudonocardiaceae</taxon>
        <taxon>Amycolatopsis</taxon>
    </lineage>
</organism>
<protein>
    <submittedName>
        <fullName evidence="2">Phage tail tube protein</fullName>
    </submittedName>
</protein>
<dbReference type="RefSeq" id="WP_378197707.1">
    <property type="nucleotide sequence ID" value="NZ_JBHMBK010000018.1"/>
</dbReference>